<dbReference type="Pfam" id="PF00004">
    <property type="entry name" value="AAA"/>
    <property type="match status" value="1"/>
</dbReference>
<dbReference type="AlphaFoldDB" id="A0A835IGT1"/>
<proteinExistence type="inferred from homology"/>
<dbReference type="InterPro" id="IPR003959">
    <property type="entry name" value="ATPase_AAA_core"/>
</dbReference>
<keyword evidence="9" id="KW-1185">Reference proteome</keyword>
<dbReference type="InterPro" id="IPR003960">
    <property type="entry name" value="ATPase_AAA_CS"/>
</dbReference>
<gene>
    <name evidence="8" type="ORF">IFM89_029069</name>
</gene>
<reference evidence="8 9" key="1">
    <citation type="submission" date="2020-10" db="EMBL/GenBank/DDBJ databases">
        <title>The Coptis chinensis genome and diversification of protoberbering-type alkaloids.</title>
        <authorList>
            <person name="Wang B."/>
            <person name="Shu S."/>
            <person name="Song C."/>
            <person name="Liu Y."/>
        </authorList>
    </citation>
    <scope>NUCLEOTIDE SEQUENCE [LARGE SCALE GENOMIC DNA]</scope>
    <source>
        <strain evidence="8">HL-2020</strain>
        <tissue evidence="8">Leaf</tissue>
    </source>
</reference>
<dbReference type="InterPro" id="IPR050747">
    <property type="entry name" value="Mitochondrial_chaperone_BCS1"/>
</dbReference>
<feature type="domain" description="AAA+ ATPase" evidence="7">
    <location>
        <begin position="240"/>
        <end position="393"/>
    </location>
</feature>
<dbReference type="Gene3D" id="3.40.50.300">
    <property type="entry name" value="P-loop containing nucleotide triphosphate hydrolases"/>
    <property type="match status" value="1"/>
</dbReference>
<sequence>MKNKVKMELVLDWKSLGSLLATFMFIRAAIYDFMPPEVYQFLKLLFSKVFISLQPNMTILIEEFESSLNNELFDAAQSYISTKCLSSARVLKLSRPKNFKNLTFTMSTNQTFEEIFEGIKVKWSFYIIEKKTNNNGYRASLENRYFELSFHHKYKEKVQSAYIPYVIEVAETIKLKNRERKLYTNRSFGEDGRYWSSVPFSHPSTFDTLALDNFLKEDIKADLTKFIKRKEFYSRVGRAWKRGYLLYGPPGTGKTSLIAAIANFLEFDIYDLELTAVRSNSQLRKLLISTSSKSVVVVEDIDCSLDLSDRSKKASTAEENENDIEEGKDKAHGTGSSNSNISLSGVLNFVDGLWSSCGGERLIIFTTNHKEKLDQALLRPGRMDKHINLSYCENDAFKMLAKNYLGIEKHELMKDVEEVLPRIKMTPADIGEIFMGCEEDADMGMKRILEKMVEEKEKQCRLNIEDSLINNEKKPGAE</sequence>
<dbReference type="SMART" id="SM00382">
    <property type="entry name" value="AAA"/>
    <property type="match status" value="1"/>
</dbReference>
<dbReference type="InterPro" id="IPR058017">
    <property type="entry name" value="At3g28540-like_C"/>
</dbReference>
<evidence type="ECO:0000256" key="2">
    <source>
        <dbReference type="ARBA" id="ARBA00007448"/>
    </source>
</evidence>
<evidence type="ECO:0000256" key="6">
    <source>
        <dbReference type="SAM" id="MobiDB-lite"/>
    </source>
</evidence>
<comment type="caution">
    <text evidence="8">The sequence shown here is derived from an EMBL/GenBank/DDBJ whole genome shotgun (WGS) entry which is preliminary data.</text>
</comment>
<keyword evidence="5" id="KW-0067">ATP-binding</keyword>
<dbReference type="OrthoDB" id="10251412at2759"/>
<keyword evidence="3" id="KW-0460">Magnesium</keyword>
<dbReference type="Proteomes" id="UP000631114">
    <property type="component" value="Unassembled WGS sequence"/>
</dbReference>
<evidence type="ECO:0000256" key="1">
    <source>
        <dbReference type="ARBA" id="ARBA00001946"/>
    </source>
</evidence>
<accession>A0A835IGT1</accession>
<dbReference type="EMBL" id="JADFTS010000003">
    <property type="protein sequence ID" value="KAF9616293.1"/>
    <property type="molecule type" value="Genomic_DNA"/>
</dbReference>
<keyword evidence="5" id="KW-0547">Nucleotide-binding</keyword>
<dbReference type="InterPro" id="IPR025753">
    <property type="entry name" value="AAA_N_dom"/>
</dbReference>
<dbReference type="GO" id="GO:0005524">
    <property type="term" value="F:ATP binding"/>
    <property type="evidence" value="ECO:0007669"/>
    <property type="project" value="UniProtKB-KW"/>
</dbReference>
<dbReference type="GO" id="GO:0006950">
    <property type="term" value="P:response to stress"/>
    <property type="evidence" value="ECO:0007669"/>
    <property type="project" value="UniProtKB-ARBA"/>
</dbReference>
<dbReference type="GO" id="GO:0016887">
    <property type="term" value="F:ATP hydrolysis activity"/>
    <property type="evidence" value="ECO:0007669"/>
    <property type="project" value="InterPro"/>
</dbReference>
<comment type="catalytic activity">
    <reaction evidence="4">
        <text>ATP + H2O = ADP + phosphate + H(+)</text>
        <dbReference type="Rhea" id="RHEA:13065"/>
        <dbReference type="ChEBI" id="CHEBI:15377"/>
        <dbReference type="ChEBI" id="CHEBI:15378"/>
        <dbReference type="ChEBI" id="CHEBI:30616"/>
        <dbReference type="ChEBI" id="CHEBI:43474"/>
        <dbReference type="ChEBI" id="CHEBI:456216"/>
    </reaction>
</comment>
<dbReference type="InterPro" id="IPR027417">
    <property type="entry name" value="P-loop_NTPase"/>
</dbReference>
<evidence type="ECO:0000256" key="4">
    <source>
        <dbReference type="ARBA" id="ARBA00049360"/>
    </source>
</evidence>
<dbReference type="SUPFAM" id="SSF52540">
    <property type="entry name" value="P-loop containing nucleoside triphosphate hydrolases"/>
    <property type="match status" value="1"/>
</dbReference>
<evidence type="ECO:0000259" key="7">
    <source>
        <dbReference type="SMART" id="SM00382"/>
    </source>
</evidence>
<dbReference type="Pfam" id="PF14363">
    <property type="entry name" value="AAA_assoc"/>
    <property type="match status" value="1"/>
</dbReference>
<evidence type="ECO:0000313" key="8">
    <source>
        <dbReference type="EMBL" id="KAF9616293.1"/>
    </source>
</evidence>
<dbReference type="Pfam" id="PF25568">
    <property type="entry name" value="AAA_lid_At3g28540"/>
    <property type="match status" value="1"/>
</dbReference>
<evidence type="ECO:0000256" key="3">
    <source>
        <dbReference type="ARBA" id="ARBA00022842"/>
    </source>
</evidence>
<organism evidence="8 9">
    <name type="scientific">Coptis chinensis</name>
    <dbReference type="NCBI Taxonomy" id="261450"/>
    <lineage>
        <taxon>Eukaryota</taxon>
        <taxon>Viridiplantae</taxon>
        <taxon>Streptophyta</taxon>
        <taxon>Embryophyta</taxon>
        <taxon>Tracheophyta</taxon>
        <taxon>Spermatophyta</taxon>
        <taxon>Magnoliopsida</taxon>
        <taxon>Ranunculales</taxon>
        <taxon>Ranunculaceae</taxon>
        <taxon>Coptidoideae</taxon>
        <taxon>Coptis</taxon>
    </lineage>
</organism>
<evidence type="ECO:0000256" key="5">
    <source>
        <dbReference type="RuleBase" id="RU003651"/>
    </source>
</evidence>
<evidence type="ECO:0000313" key="9">
    <source>
        <dbReference type="Proteomes" id="UP000631114"/>
    </source>
</evidence>
<protein>
    <recommendedName>
        <fullName evidence="7">AAA+ ATPase domain-containing protein</fullName>
    </recommendedName>
</protein>
<dbReference type="PANTHER" id="PTHR23070">
    <property type="entry name" value="BCS1 AAA-TYPE ATPASE"/>
    <property type="match status" value="1"/>
</dbReference>
<dbReference type="PROSITE" id="PS00674">
    <property type="entry name" value="AAA"/>
    <property type="match status" value="1"/>
</dbReference>
<dbReference type="Gene3D" id="6.10.280.40">
    <property type="match status" value="1"/>
</dbReference>
<name>A0A835IGT1_9MAGN</name>
<comment type="similarity">
    <text evidence="2">Belongs to the AAA ATPase family. BCS1 subfamily.</text>
</comment>
<comment type="cofactor">
    <cofactor evidence="1">
        <name>Mg(2+)</name>
        <dbReference type="ChEBI" id="CHEBI:18420"/>
    </cofactor>
</comment>
<dbReference type="InterPro" id="IPR003593">
    <property type="entry name" value="AAA+_ATPase"/>
</dbReference>
<feature type="region of interest" description="Disordered" evidence="6">
    <location>
        <begin position="312"/>
        <end position="336"/>
    </location>
</feature>